<organism evidence="12 13">
    <name type="scientific">Candidatus Blautia pullicola</name>
    <dbReference type="NCBI Taxonomy" id="2838498"/>
    <lineage>
        <taxon>Bacteria</taxon>
        <taxon>Bacillati</taxon>
        <taxon>Bacillota</taxon>
        <taxon>Clostridia</taxon>
        <taxon>Lachnospirales</taxon>
        <taxon>Lachnospiraceae</taxon>
        <taxon>Blautia</taxon>
    </lineage>
</organism>
<dbReference type="GO" id="GO:0006515">
    <property type="term" value="P:protein quality control for misfolded or incompletely synthesized proteins"/>
    <property type="evidence" value="ECO:0007669"/>
    <property type="project" value="UniProtKB-UniRule"/>
</dbReference>
<reference evidence="12" key="2">
    <citation type="submission" date="2021-04" db="EMBL/GenBank/DDBJ databases">
        <authorList>
            <person name="Gilroy R."/>
        </authorList>
    </citation>
    <scope>NUCLEOTIDE SEQUENCE</scope>
    <source>
        <strain evidence="12">1068</strain>
    </source>
</reference>
<evidence type="ECO:0000256" key="11">
    <source>
        <dbReference type="SAM" id="MobiDB-lite"/>
    </source>
</evidence>
<feature type="region of interest" description="Disordered" evidence="11">
    <location>
        <begin position="187"/>
        <end position="209"/>
    </location>
</feature>
<dbReference type="GO" id="GO:0004045">
    <property type="term" value="F:peptidyl-tRNA hydrolase activity"/>
    <property type="evidence" value="ECO:0007669"/>
    <property type="project" value="UniProtKB-UniRule"/>
</dbReference>
<evidence type="ECO:0000256" key="4">
    <source>
        <dbReference type="ARBA" id="ARBA00022884"/>
    </source>
</evidence>
<evidence type="ECO:0000256" key="9">
    <source>
        <dbReference type="RuleBase" id="RU000673"/>
    </source>
</evidence>
<keyword evidence="3 8" id="KW-0378">Hydrolase</keyword>
<evidence type="ECO:0000256" key="8">
    <source>
        <dbReference type="HAMAP-Rule" id="MF_00083"/>
    </source>
</evidence>
<dbReference type="EC" id="3.1.1.29" evidence="1 8"/>
<dbReference type="GO" id="GO:0000049">
    <property type="term" value="F:tRNA binding"/>
    <property type="evidence" value="ECO:0007669"/>
    <property type="project" value="UniProtKB-UniRule"/>
</dbReference>
<dbReference type="PROSITE" id="PS01196">
    <property type="entry name" value="PEPT_TRNA_HYDROL_2"/>
    <property type="match status" value="1"/>
</dbReference>
<feature type="binding site" evidence="8">
    <location>
        <position position="113"/>
    </location>
    <ligand>
        <name>tRNA</name>
        <dbReference type="ChEBI" id="CHEBI:17843"/>
    </ligand>
</feature>
<reference evidence="12" key="1">
    <citation type="journal article" date="2021" name="PeerJ">
        <title>Extensive microbial diversity within the chicken gut microbiome revealed by metagenomics and culture.</title>
        <authorList>
            <person name="Gilroy R."/>
            <person name="Ravi A."/>
            <person name="Getino M."/>
            <person name="Pursley I."/>
            <person name="Horton D.L."/>
            <person name="Alikhan N.F."/>
            <person name="Baker D."/>
            <person name="Gharbi K."/>
            <person name="Hall N."/>
            <person name="Watson M."/>
            <person name="Adriaenssens E.M."/>
            <person name="Foster-Nyarko E."/>
            <person name="Jarju S."/>
            <person name="Secka A."/>
            <person name="Antonio M."/>
            <person name="Oren A."/>
            <person name="Chaudhuri R.R."/>
            <person name="La Ragione R."/>
            <person name="Hildebrand F."/>
            <person name="Pallen M.J."/>
        </authorList>
    </citation>
    <scope>NUCLEOTIDE SEQUENCE</scope>
    <source>
        <strain evidence="12">1068</strain>
    </source>
</reference>
<protein>
    <recommendedName>
        <fullName evidence="7 8">Peptidyl-tRNA hydrolase</fullName>
        <shortName evidence="8">Pth</shortName>
        <ecNumber evidence="1 8">3.1.1.29</ecNumber>
    </recommendedName>
</protein>
<feature type="binding site" evidence="8">
    <location>
        <position position="66"/>
    </location>
    <ligand>
        <name>tRNA</name>
        <dbReference type="ChEBI" id="CHEBI:17843"/>
    </ligand>
</feature>
<dbReference type="EMBL" id="DXBG01000035">
    <property type="protein sequence ID" value="HIZ64628.1"/>
    <property type="molecule type" value="Genomic_DNA"/>
</dbReference>
<dbReference type="PROSITE" id="PS01195">
    <property type="entry name" value="PEPT_TRNA_HYDROL_1"/>
    <property type="match status" value="1"/>
</dbReference>
<evidence type="ECO:0000256" key="3">
    <source>
        <dbReference type="ARBA" id="ARBA00022801"/>
    </source>
</evidence>
<evidence type="ECO:0000256" key="5">
    <source>
        <dbReference type="ARBA" id="ARBA00038063"/>
    </source>
</evidence>
<dbReference type="SUPFAM" id="SSF53178">
    <property type="entry name" value="Peptidyl-tRNA hydrolase-like"/>
    <property type="match status" value="1"/>
</dbReference>
<dbReference type="AlphaFoldDB" id="A0A9D2JS21"/>
<evidence type="ECO:0000313" key="13">
    <source>
        <dbReference type="Proteomes" id="UP000824056"/>
    </source>
</evidence>
<name>A0A9D2JS21_9FIRM</name>
<keyword evidence="4 8" id="KW-0694">RNA-binding</keyword>
<evidence type="ECO:0000256" key="1">
    <source>
        <dbReference type="ARBA" id="ARBA00013260"/>
    </source>
</evidence>
<sequence>MFLIAGLGNPGRQYEKTRHNMGFDTIDELIERHRIPQGGIAHKAMYGKGMIGGEKVMLIKPLTYMNLSGDSIREFVHYYKIDPETELIVIYDDIDLDPGQIRIRKKGSAGGHNGIKSIIAQLGTQNFYRVKVGVGAKPKGWDLADYVLGRFSSQERELVDEAICQAADGVEMILSQGIEAAMNRWNGAAKKKKARPEKEPEIQQSQQQE</sequence>
<comment type="caution">
    <text evidence="12">The sequence shown here is derived from an EMBL/GenBank/DDBJ whole genome shotgun (WGS) entry which is preliminary data.</text>
</comment>
<dbReference type="CDD" id="cd00462">
    <property type="entry name" value="PTH"/>
    <property type="match status" value="1"/>
</dbReference>
<keyword evidence="2 8" id="KW-0820">tRNA-binding</keyword>
<dbReference type="HAMAP" id="MF_00083">
    <property type="entry name" value="Pept_tRNA_hydro_bact"/>
    <property type="match status" value="1"/>
</dbReference>
<dbReference type="FunFam" id="3.40.50.1470:FF:000001">
    <property type="entry name" value="Peptidyl-tRNA hydrolase"/>
    <property type="match status" value="1"/>
</dbReference>
<feature type="binding site" evidence="8">
    <location>
        <position position="64"/>
    </location>
    <ligand>
        <name>tRNA</name>
        <dbReference type="ChEBI" id="CHEBI:17843"/>
    </ligand>
</feature>
<evidence type="ECO:0000256" key="10">
    <source>
        <dbReference type="RuleBase" id="RU004320"/>
    </source>
</evidence>
<dbReference type="GO" id="GO:0072344">
    <property type="term" value="P:rescue of stalled ribosome"/>
    <property type="evidence" value="ECO:0007669"/>
    <property type="project" value="UniProtKB-UniRule"/>
</dbReference>
<dbReference type="Pfam" id="PF01195">
    <property type="entry name" value="Pept_tRNA_hydro"/>
    <property type="match status" value="1"/>
</dbReference>
<dbReference type="InterPro" id="IPR018171">
    <property type="entry name" value="Pept_tRNA_hydro_CS"/>
</dbReference>
<comment type="subunit">
    <text evidence="8">Monomer.</text>
</comment>
<proteinExistence type="inferred from homology"/>
<dbReference type="InterPro" id="IPR036416">
    <property type="entry name" value="Pept_tRNA_hydro_sf"/>
</dbReference>
<dbReference type="Gene3D" id="3.40.50.1470">
    <property type="entry name" value="Peptidyl-tRNA hydrolase"/>
    <property type="match status" value="1"/>
</dbReference>
<dbReference type="InterPro" id="IPR001328">
    <property type="entry name" value="Pept_tRNA_hydro"/>
</dbReference>
<evidence type="ECO:0000256" key="6">
    <source>
        <dbReference type="ARBA" id="ARBA00048707"/>
    </source>
</evidence>
<dbReference type="PANTHER" id="PTHR17224:SF1">
    <property type="entry name" value="PEPTIDYL-TRNA HYDROLASE"/>
    <property type="match status" value="1"/>
</dbReference>
<evidence type="ECO:0000256" key="7">
    <source>
        <dbReference type="ARBA" id="ARBA00050038"/>
    </source>
</evidence>
<gene>
    <name evidence="8 12" type="primary">pth</name>
    <name evidence="12" type="ORF">H9809_01785</name>
</gene>
<evidence type="ECO:0000313" key="12">
    <source>
        <dbReference type="EMBL" id="HIZ64628.1"/>
    </source>
</evidence>
<comment type="function">
    <text evidence="8">Catalyzes the release of premature peptidyl moieties from peptidyl-tRNA molecules trapped in stalled 50S ribosomal subunits, and thus maintains levels of free tRNAs and 50S ribosomes.</text>
</comment>
<feature type="binding site" evidence="8">
    <location>
        <position position="14"/>
    </location>
    <ligand>
        <name>tRNA</name>
        <dbReference type="ChEBI" id="CHEBI:17843"/>
    </ligand>
</feature>
<keyword evidence="8" id="KW-0963">Cytoplasm</keyword>
<feature type="site" description="Discriminates between blocked and unblocked aminoacyl-tRNA" evidence="8">
    <location>
        <position position="9"/>
    </location>
</feature>
<evidence type="ECO:0000256" key="2">
    <source>
        <dbReference type="ARBA" id="ARBA00022555"/>
    </source>
</evidence>
<comment type="subcellular location">
    <subcellularLocation>
        <location evidence="8">Cytoplasm</location>
    </subcellularLocation>
</comment>
<comment type="similarity">
    <text evidence="5 8 10">Belongs to the PTH family.</text>
</comment>
<dbReference type="PANTHER" id="PTHR17224">
    <property type="entry name" value="PEPTIDYL-TRNA HYDROLASE"/>
    <property type="match status" value="1"/>
</dbReference>
<comment type="catalytic activity">
    <reaction evidence="6 8 9">
        <text>an N-acyl-L-alpha-aminoacyl-tRNA + H2O = an N-acyl-L-amino acid + a tRNA + H(+)</text>
        <dbReference type="Rhea" id="RHEA:54448"/>
        <dbReference type="Rhea" id="RHEA-COMP:10123"/>
        <dbReference type="Rhea" id="RHEA-COMP:13883"/>
        <dbReference type="ChEBI" id="CHEBI:15377"/>
        <dbReference type="ChEBI" id="CHEBI:15378"/>
        <dbReference type="ChEBI" id="CHEBI:59874"/>
        <dbReference type="ChEBI" id="CHEBI:78442"/>
        <dbReference type="ChEBI" id="CHEBI:138191"/>
        <dbReference type="EC" id="3.1.1.29"/>
    </reaction>
</comment>
<comment type="function">
    <text evidence="8">Hydrolyzes ribosome-free peptidyl-tRNAs (with 1 or more amino acids incorporated), which drop off the ribosome during protein synthesis, or as a result of ribosome stalling.</text>
</comment>
<dbReference type="Proteomes" id="UP000824056">
    <property type="component" value="Unassembled WGS sequence"/>
</dbReference>
<feature type="site" description="Stabilizes the basic form of H active site to accept a proton" evidence="8">
    <location>
        <position position="92"/>
    </location>
</feature>
<dbReference type="NCBIfam" id="TIGR00447">
    <property type="entry name" value="pth"/>
    <property type="match status" value="1"/>
</dbReference>
<dbReference type="GO" id="GO:0005737">
    <property type="term" value="C:cytoplasm"/>
    <property type="evidence" value="ECO:0007669"/>
    <property type="project" value="UniProtKB-SubCell"/>
</dbReference>
<accession>A0A9D2JS21</accession>
<feature type="active site" description="Proton acceptor" evidence="8">
    <location>
        <position position="19"/>
    </location>
</feature>